<evidence type="ECO:0000256" key="9">
    <source>
        <dbReference type="ARBA" id="ARBA00023306"/>
    </source>
</evidence>
<dbReference type="GO" id="GO:0005737">
    <property type="term" value="C:cytoplasm"/>
    <property type="evidence" value="ECO:0007669"/>
    <property type="project" value="UniProtKB-SubCell"/>
</dbReference>
<feature type="domain" description="Core-binding (CB)" evidence="13">
    <location>
        <begin position="1"/>
        <end position="87"/>
    </location>
</feature>
<dbReference type="NCBIfam" id="NF040815">
    <property type="entry name" value="recomb_XerA_Arch"/>
    <property type="match status" value="1"/>
</dbReference>
<evidence type="ECO:0000256" key="1">
    <source>
        <dbReference type="ARBA" id="ARBA00004496"/>
    </source>
</evidence>
<feature type="active site" evidence="10">
    <location>
        <position position="148"/>
    </location>
</feature>
<name>A0A0R2LLY0_9LACO</name>
<dbReference type="OrthoDB" id="9801717at2"/>
<evidence type="ECO:0000256" key="6">
    <source>
        <dbReference type="ARBA" id="ARBA00022908"/>
    </source>
</evidence>
<comment type="subcellular location">
    <subcellularLocation>
        <location evidence="1 10">Cytoplasm</location>
    </subcellularLocation>
</comment>
<keyword evidence="9 10" id="KW-0131">Cell cycle</keyword>
<dbReference type="PATRIC" id="fig|449659.4.peg.181"/>
<feature type="active site" evidence="10">
    <location>
        <position position="245"/>
    </location>
</feature>
<dbReference type="Pfam" id="PF00589">
    <property type="entry name" value="Phage_integrase"/>
    <property type="match status" value="1"/>
</dbReference>
<evidence type="ECO:0000256" key="4">
    <source>
        <dbReference type="ARBA" id="ARBA00022618"/>
    </source>
</evidence>
<keyword evidence="6 10" id="KW-0229">DNA integration</keyword>
<dbReference type="NCBIfam" id="TIGR02224">
    <property type="entry name" value="recomb_XerC"/>
    <property type="match status" value="1"/>
</dbReference>
<comment type="function">
    <text evidence="10">Site-specific tyrosine recombinase, which acts by catalyzing the cutting and rejoining of the recombining DNA molecules. The XerC-XerD complex is essential to convert dimers of the bacterial chromosome into monomers to permit their segregation at cell division. It also contributes to the segregational stability of plasmids.</text>
</comment>
<protein>
    <recommendedName>
        <fullName evidence="10 11">Tyrosine recombinase XerC</fullName>
    </recommendedName>
</protein>
<keyword evidence="8 10" id="KW-0233">DNA recombination</keyword>
<dbReference type="GO" id="GO:0006313">
    <property type="term" value="P:DNA transposition"/>
    <property type="evidence" value="ECO:0007669"/>
    <property type="project" value="UniProtKB-UniRule"/>
</dbReference>
<keyword evidence="5 10" id="KW-0159">Chromosome partition</keyword>
<dbReference type="HAMAP" id="MF_01808">
    <property type="entry name" value="Recomb_XerC_XerD"/>
    <property type="match status" value="1"/>
</dbReference>
<reference evidence="14 15" key="1">
    <citation type="journal article" date="2015" name="Genome Announc.">
        <title>Expanding the biotechnology potential of lactobacilli through comparative genomics of 213 strains and associated genera.</title>
        <authorList>
            <person name="Sun Z."/>
            <person name="Harris H.M."/>
            <person name="McCann A."/>
            <person name="Guo C."/>
            <person name="Argimon S."/>
            <person name="Zhang W."/>
            <person name="Yang X."/>
            <person name="Jeffery I.B."/>
            <person name="Cooney J.C."/>
            <person name="Kagawa T.F."/>
            <person name="Liu W."/>
            <person name="Song Y."/>
            <person name="Salvetti E."/>
            <person name="Wrobel A."/>
            <person name="Rasinkangas P."/>
            <person name="Parkhill J."/>
            <person name="Rea M.C."/>
            <person name="O'Sullivan O."/>
            <person name="Ritari J."/>
            <person name="Douillard F.P."/>
            <person name="Paul Ross R."/>
            <person name="Yang R."/>
            <person name="Briner A.E."/>
            <person name="Felis G.E."/>
            <person name="de Vos W.M."/>
            <person name="Barrangou R."/>
            <person name="Klaenhammer T.R."/>
            <person name="Caufield P.W."/>
            <person name="Cui Y."/>
            <person name="Zhang H."/>
            <person name="O'Toole P.W."/>
        </authorList>
    </citation>
    <scope>NUCLEOTIDE SEQUENCE [LARGE SCALE GENOMIC DNA]</scope>
    <source>
        <strain evidence="14 15">NBRC 103219</strain>
    </source>
</reference>
<dbReference type="InterPro" id="IPR013762">
    <property type="entry name" value="Integrase-like_cat_sf"/>
</dbReference>
<dbReference type="PROSITE" id="PS51900">
    <property type="entry name" value="CB"/>
    <property type="match status" value="1"/>
</dbReference>
<accession>A0A0R2LLY0</accession>
<dbReference type="InterPro" id="IPR011931">
    <property type="entry name" value="Recomb_XerC"/>
</dbReference>
<dbReference type="InterPro" id="IPR004107">
    <property type="entry name" value="Integrase_SAM-like_N"/>
</dbReference>
<evidence type="ECO:0000256" key="8">
    <source>
        <dbReference type="ARBA" id="ARBA00023172"/>
    </source>
</evidence>
<dbReference type="InterPro" id="IPR002104">
    <property type="entry name" value="Integrase_catalytic"/>
</dbReference>
<dbReference type="GO" id="GO:0007059">
    <property type="term" value="P:chromosome segregation"/>
    <property type="evidence" value="ECO:0007669"/>
    <property type="project" value="UniProtKB-UniRule"/>
</dbReference>
<evidence type="ECO:0000256" key="7">
    <source>
        <dbReference type="ARBA" id="ARBA00023125"/>
    </source>
</evidence>
<evidence type="ECO:0000256" key="5">
    <source>
        <dbReference type="ARBA" id="ARBA00022829"/>
    </source>
</evidence>
<feature type="active site" description="O-(3'-phospho-DNA)-tyrosine intermediate" evidence="10">
    <location>
        <position position="280"/>
    </location>
</feature>
<dbReference type="RefSeq" id="WP_017868162.1">
    <property type="nucleotide sequence ID" value="NZ_BJYB01000001.1"/>
</dbReference>
<feature type="active site" evidence="10">
    <location>
        <position position="271"/>
    </location>
</feature>
<dbReference type="GO" id="GO:0003677">
    <property type="term" value="F:DNA binding"/>
    <property type="evidence" value="ECO:0007669"/>
    <property type="project" value="UniProtKB-UniRule"/>
</dbReference>
<keyword evidence="3 10" id="KW-0963">Cytoplasm</keyword>
<dbReference type="InterPro" id="IPR011010">
    <property type="entry name" value="DNA_brk_join_enz"/>
</dbReference>
<evidence type="ECO:0000259" key="12">
    <source>
        <dbReference type="PROSITE" id="PS51898"/>
    </source>
</evidence>
<dbReference type="Gene3D" id="1.10.150.130">
    <property type="match status" value="1"/>
</dbReference>
<dbReference type="PANTHER" id="PTHR30349:SF77">
    <property type="entry name" value="TYROSINE RECOMBINASE XERC"/>
    <property type="match status" value="1"/>
</dbReference>
<dbReference type="PROSITE" id="PS51898">
    <property type="entry name" value="TYR_RECOMBINASE"/>
    <property type="match status" value="1"/>
</dbReference>
<keyword evidence="4 10" id="KW-0132">Cell division</keyword>
<dbReference type="Proteomes" id="UP000051886">
    <property type="component" value="Unassembled WGS sequence"/>
</dbReference>
<dbReference type="InterPro" id="IPR050090">
    <property type="entry name" value="Tyrosine_recombinase_XerCD"/>
</dbReference>
<comment type="subunit">
    <text evidence="10">Forms a cyclic heterotetrameric complex composed of two molecules of XerC and two molecules of XerD.</text>
</comment>
<feature type="active site" evidence="10">
    <location>
        <position position="248"/>
    </location>
</feature>
<sequence>MEQKWIMEYQDYLKYERQYSRETVKAYTDDIRDFCSFLADTGGITSFAAVTENDVHVYMSFLYEQQYKENSVSRMISGLRSFYRFLLKNNYVSANPFIYVQLKRHSRSLPHFFYEKEMNALFAATAGDSMKDIRNNALLETLYATGMRVSECTNLTVPVIDFDNQAMLLHGKGGKDRYVPFGQYCANALKKYFAKARTPIMEKYHKEHDYVFINHYGDPITAAGITYVLNQIVKQSSLQTTIHPHELRHTFATHLMSNGADLRAVQELLGHSSLSTTQIYTHVTTESLQENYRKFFPRA</sequence>
<comment type="similarity">
    <text evidence="2 10">Belongs to the 'phage' integrase family. XerC subfamily.</text>
</comment>
<dbReference type="CDD" id="cd00798">
    <property type="entry name" value="INT_XerDC_C"/>
    <property type="match status" value="1"/>
</dbReference>
<dbReference type="AlphaFoldDB" id="A0A0R2LLY0"/>
<comment type="caution">
    <text evidence="14">The sequence shown here is derived from an EMBL/GenBank/DDBJ whole genome shotgun (WGS) entry which is preliminary data.</text>
</comment>
<dbReference type="NCBIfam" id="NF001399">
    <property type="entry name" value="PRK00283.1"/>
    <property type="match status" value="1"/>
</dbReference>
<evidence type="ECO:0000256" key="10">
    <source>
        <dbReference type="HAMAP-Rule" id="MF_01808"/>
    </source>
</evidence>
<keyword evidence="7 10" id="KW-0238">DNA-binding</keyword>
<dbReference type="InterPro" id="IPR023009">
    <property type="entry name" value="Tyrosine_recombinase_XerC/XerD"/>
</dbReference>
<dbReference type="Gene3D" id="1.10.443.10">
    <property type="entry name" value="Intergrase catalytic core"/>
    <property type="match status" value="1"/>
</dbReference>
<keyword evidence="15" id="KW-1185">Reference proteome</keyword>
<dbReference type="GO" id="GO:0051301">
    <property type="term" value="P:cell division"/>
    <property type="evidence" value="ECO:0007669"/>
    <property type="project" value="UniProtKB-UniRule"/>
</dbReference>
<dbReference type="InterPro" id="IPR010998">
    <property type="entry name" value="Integrase_recombinase_N"/>
</dbReference>
<evidence type="ECO:0000313" key="14">
    <source>
        <dbReference type="EMBL" id="KRO02757.1"/>
    </source>
</evidence>
<feature type="domain" description="Tyr recombinase" evidence="12">
    <location>
        <begin position="108"/>
        <end position="293"/>
    </location>
</feature>
<evidence type="ECO:0000259" key="13">
    <source>
        <dbReference type="PROSITE" id="PS51900"/>
    </source>
</evidence>
<dbReference type="EMBL" id="JQCN01000001">
    <property type="protein sequence ID" value="KRO02757.1"/>
    <property type="molecule type" value="Genomic_DNA"/>
</dbReference>
<dbReference type="InterPro" id="IPR044068">
    <property type="entry name" value="CB"/>
</dbReference>
<dbReference type="STRING" id="449659.IV66_GL000183"/>
<evidence type="ECO:0000313" key="15">
    <source>
        <dbReference type="Proteomes" id="UP000051886"/>
    </source>
</evidence>
<evidence type="ECO:0000256" key="11">
    <source>
        <dbReference type="NCBIfam" id="TIGR02224"/>
    </source>
</evidence>
<evidence type="ECO:0000256" key="2">
    <source>
        <dbReference type="ARBA" id="ARBA00006657"/>
    </source>
</evidence>
<gene>
    <name evidence="10" type="primary">xerC</name>
    <name evidence="14" type="ORF">IV66_GL000183</name>
</gene>
<dbReference type="Pfam" id="PF02899">
    <property type="entry name" value="Phage_int_SAM_1"/>
    <property type="match status" value="1"/>
</dbReference>
<dbReference type="SUPFAM" id="SSF56349">
    <property type="entry name" value="DNA breaking-rejoining enzymes"/>
    <property type="match status" value="1"/>
</dbReference>
<feature type="active site" evidence="10">
    <location>
        <position position="172"/>
    </location>
</feature>
<evidence type="ECO:0000256" key="3">
    <source>
        <dbReference type="ARBA" id="ARBA00022490"/>
    </source>
</evidence>
<dbReference type="PANTHER" id="PTHR30349">
    <property type="entry name" value="PHAGE INTEGRASE-RELATED"/>
    <property type="match status" value="1"/>
</dbReference>
<proteinExistence type="inferred from homology"/>
<organism evidence="14 15">
    <name type="scientific">Ligilactobacillus pobuzihii</name>
    <dbReference type="NCBI Taxonomy" id="449659"/>
    <lineage>
        <taxon>Bacteria</taxon>
        <taxon>Bacillati</taxon>
        <taxon>Bacillota</taxon>
        <taxon>Bacilli</taxon>
        <taxon>Lactobacillales</taxon>
        <taxon>Lactobacillaceae</taxon>
        <taxon>Ligilactobacillus</taxon>
    </lineage>
</organism>
<dbReference type="GO" id="GO:0009037">
    <property type="term" value="F:tyrosine-based site-specific recombinase activity"/>
    <property type="evidence" value="ECO:0007669"/>
    <property type="project" value="UniProtKB-UniRule"/>
</dbReference>